<feature type="non-terminal residue" evidence="1">
    <location>
        <position position="1"/>
    </location>
</feature>
<name>A0A0C3S8F3_PHLG1</name>
<reference evidence="1 2" key="1">
    <citation type="journal article" date="2014" name="PLoS Genet.">
        <title>Analysis of the Phlebiopsis gigantea genome, transcriptome and secretome provides insight into its pioneer colonization strategies of wood.</title>
        <authorList>
            <person name="Hori C."/>
            <person name="Ishida T."/>
            <person name="Igarashi K."/>
            <person name="Samejima M."/>
            <person name="Suzuki H."/>
            <person name="Master E."/>
            <person name="Ferreira P."/>
            <person name="Ruiz-Duenas F.J."/>
            <person name="Held B."/>
            <person name="Canessa P."/>
            <person name="Larrondo L.F."/>
            <person name="Schmoll M."/>
            <person name="Druzhinina I.S."/>
            <person name="Kubicek C.P."/>
            <person name="Gaskell J.A."/>
            <person name="Kersten P."/>
            <person name="St John F."/>
            <person name="Glasner J."/>
            <person name="Sabat G."/>
            <person name="Splinter BonDurant S."/>
            <person name="Syed K."/>
            <person name="Yadav J."/>
            <person name="Mgbeahuruike A.C."/>
            <person name="Kovalchuk A."/>
            <person name="Asiegbu F.O."/>
            <person name="Lackner G."/>
            <person name="Hoffmeister D."/>
            <person name="Rencoret J."/>
            <person name="Gutierrez A."/>
            <person name="Sun H."/>
            <person name="Lindquist E."/>
            <person name="Barry K."/>
            <person name="Riley R."/>
            <person name="Grigoriev I.V."/>
            <person name="Henrissat B."/>
            <person name="Kues U."/>
            <person name="Berka R.M."/>
            <person name="Martinez A.T."/>
            <person name="Covert S.F."/>
            <person name="Blanchette R.A."/>
            <person name="Cullen D."/>
        </authorList>
    </citation>
    <scope>NUCLEOTIDE SEQUENCE [LARGE SCALE GENOMIC DNA]</scope>
    <source>
        <strain evidence="1 2">11061_1 CR5-6</strain>
    </source>
</reference>
<feature type="non-terminal residue" evidence="1">
    <location>
        <position position="93"/>
    </location>
</feature>
<gene>
    <name evidence="1" type="ORF">PHLGIDRAFT_54960</name>
</gene>
<dbReference type="Proteomes" id="UP000053257">
    <property type="component" value="Unassembled WGS sequence"/>
</dbReference>
<evidence type="ECO:0000313" key="2">
    <source>
        <dbReference type="Proteomes" id="UP000053257"/>
    </source>
</evidence>
<dbReference type="OrthoDB" id="2797375at2759"/>
<dbReference type="AlphaFoldDB" id="A0A0C3S8F3"/>
<accession>A0A0C3S8F3</accession>
<sequence>ELLRDVPTRWDSTYLMLERARSMRPIIDHFVVMPENSYFAKYRLTQREWTVLADLEDVLHAPHTFLHLMARETTPTLCSSIKCIECWMQSWEQ</sequence>
<dbReference type="SUPFAM" id="SSF53098">
    <property type="entry name" value="Ribonuclease H-like"/>
    <property type="match status" value="1"/>
</dbReference>
<keyword evidence="2" id="KW-1185">Reference proteome</keyword>
<evidence type="ECO:0000313" key="1">
    <source>
        <dbReference type="EMBL" id="KIP07362.1"/>
    </source>
</evidence>
<dbReference type="InterPro" id="IPR012337">
    <property type="entry name" value="RNaseH-like_sf"/>
</dbReference>
<dbReference type="HOGENOM" id="CLU_143229_0_0_1"/>
<organism evidence="1 2">
    <name type="scientific">Phlebiopsis gigantea (strain 11061_1 CR5-6)</name>
    <name type="common">White-rot fungus</name>
    <name type="synonym">Peniophora gigantea</name>
    <dbReference type="NCBI Taxonomy" id="745531"/>
    <lineage>
        <taxon>Eukaryota</taxon>
        <taxon>Fungi</taxon>
        <taxon>Dikarya</taxon>
        <taxon>Basidiomycota</taxon>
        <taxon>Agaricomycotina</taxon>
        <taxon>Agaricomycetes</taxon>
        <taxon>Polyporales</taxon>
        <taxon>Phanerochaetaceae</taxon>
        <taxon>Phlebiopsis</taxon>
    </lineage>
</organism>
<dbReference type="EMBL" id="KN840499">
    <property type="protein sequence ID" value="KIP07362.1"/>
    <property type="molecule type" value="Genomic_DNA"/>
</dbReference>
<proteinExistence type="predicted"/>
<protein>
    <submittedName>
        <fullName evidence="1">Uncharacterized protein</fullName>
    </submittedName>
</protein>